<evidence type="ECO:0000313" key="3">
    <source>
        <dbReference type="Proteomes" id="UP000580250"/>
    </source>
</evidence>
<dbReference type="EMBL" id="CAJEWN010003274">
    <property type="protein sequence ID" value="CAD2207121.1"/>
    <property type="molecule type" value="Genomic_DNA"/>
</dbReference>
<feature type="transmembrane region" description="Helical" evidence="1">
    <location>
        <begin position="21"/>
        <end position="42"/>
    </location>
</feature>
<name>A0A6V7Y6L6_MELEN</name>
<dbReference type="OrthoDB" id="5916685at2759"/>
<reference evidence="2 3" key="1">
    <citation type="submission" date="2020-08" db="EMBL/GenBank/DDBJ databases">
        <authorList>
            <person name="Koutsovoulos G."/>
            <person name="Danchin GJ E."/>
        </authorList>
    </citation>
    <scope>NUCLEOTIDE SEQUENCE [LARGE SCALE GENOMIC DNA]</scope>
</reference>
<organism evidence="2 3">
    <name type="scientific">Meloidogyne enterolobii</name>
    <name type="common">Root-knot nematode worm</name>
    <name type="synonym">Meloidogyne mayaguensis</name>
    <dbReference type="NCBI Taxonomy" id="390850"/>
    <lineage>
        <taxon>Eukaryota</taxon>
        <taxon>Metazoa</taxon>
        <taxon>Ecdysozoa</taxon>
        <taxon>Nematoda</taxon>
        <taxon>Chromadorea</taxon>
        <taxon>Rhabditida</taxon>
        <taxon>Tylenchina</taxon>
        <taxon>Tylenchomorpha</taxon>
        <taxon>Tylenchoidea</taxon>
        <taxon>Meloidogynidae</taxon>
        <taxon>Meloidogyninae</taxon>
        <taxon>Meloidogyne</taxon>
    </lineage>
</organism>
<evidence type="ECO:0000313" key="2">
    <source>
        <dbReference type="EMBL" id="CAD2207121.1"/>
    </source>
</evidence>
<dbReference type="AlphaFoldDB" id="A0A6V7Y6L6"/>
<proteinExistence type="predicted"/>
<sequence>MRKWRNISLESLLIPKSKDRFRLSFFPFSPLIYFFFIILIPISQQQTENWDQQRRLIEGSRTATSNNNLEDNGDLFILLDEISVFSCRGIKNEIKLTEEDVQIVNEKGNKVYYIKAPGNYSLHFKNINVLNNLAYLSGEIGVTLQARKINSIRFDVPYTMIPETGLLDQHCDEASGIVQREKRQYCRYCELCTLADKIEQGLTNGEHQFLPILASGQEQPFAPKCSKIGAKSYEFKRTINLPGRFDLEQKVKQKMSGVDAEIRKRLNKGRGRFQVFLNLISADAPPITMTDWFDGSEQCRCCGREKDPKCRGFFPFFIVMWRIAKFQYWKGLLDWFDGSEQCRCCGREKDPKCRGVLSFLYCNVEDCKSAYAQQCLHNSARIVACYTVEFNYRMTTRREEVQQFLRENNYPDQDLTTSLAADELTSEIPNQNIKEGITENQRFNQHQQTSAPKRLVYGDEQRARQPKELSIKCVSQMATRLTHLRRYCNIFWNEKLCCSHCPGIC</sequence>
<evidence type="ECO:0000256" key="1">
    <source>
        <dbReference type="SAM" id="Phobius"/>
    </source>
</evidence>
<accession>A0A6V7Y6L6</accession>
<keyword evidence="1" id="KW-1133">Transmembrane helix</keyword>
<gene>
    <name evidence="2" type="ORF">MENT_LOCUS61033</name>
</gene>
<comment type="caution">
    <text evidence="2">The sequence shown here is derived from an EMBL/GenBank/DDBJ whole genome shotgun (WGS) entry which is preliminary data.</text>
</comment>
<protein>
    <submittedName>
        <fullName evidence="2">Uncharacterized protein</fullName>
    </submittedName>
</protein>
<keyword evidence="1" id="KW-0472">Membrane</keyword>
<keyword evidence="1" id="KW-0812">Transmembrane</keyword>
<dbReference type="Proteomes" id="UP000580250">
    <property type="component" value="Unassembled WGS sequence"/>
</dbReference>